<dbReference type="PATRIC" id="fig|1206767.3.peg.1650"/>
<organism evidence="4 5">
    <name type="scientific">Solidesulfovibrio magneticus str. Maddingley MBC34</name>
    <dbReference type="NCBI Taxonomy" id="1206767"/>
    <lineage>
        <taxon>Bacteria</taxon>
        <taxon>Pseudomonadati</taxon>
        <taxon>Thermodesulfobacteriota</taxon>
        <taxon>Desulfovibrionia</taxon>
        <taxon>Desulfovibrionales</taxon>
        <taxon>Desulfovibrionaceae</taxon>
        <taxon>Solidesulfovibrio</taxon>
    </lineage>
</organism>
<dbReference type="Proteomes" id="UP000006272">
    <property type="component" value="Unassembled WGS sequence"/>
</dbReference>
<comment type="caution">
    <text evidence="4">The sequence shown here is derived from an EMBL/GenBank/DDBJ whole genome shotgun (WGS) entry which is preliminary data.</text>
</comment>
<dbReference type="InterPro" id="IPR051919">
    <property type="entry name" value="W-dependent_AOR"/>
</dbReference>
<dbReference type="PANTHER" id="PTHR30038:SF0">
    <property type="entry name" value="TUNGSTEN-CONTAINING ALDEHYDE FERREDOXIN OXIDOREDUCTASE"/>
    <property type="match status" value="1"/>
</dbReference>
<protein>
    <submittedName>
        <fullName evidence="4">Aldehyde:ferredoxin oxidoreductase</fullName>
    </submittedName>
</protein>
<dbReference type="InterPro" id="IPR013983">
    <property type="entry name" value="Ald_Fedxn_OxRdtase_N"/>
</dbReference>
<dbReference type="SUPFAM" id="SSF56228">
    <property type="entry name" value="Aldehyde ferredoxin oxidoreductase, N-terminal domain"/>
    <property type="match status" value="1"/>
</dbReference>
<evidence type="ECO:0000256" key="2">
    <source>
        <dbReference type="ARBA" id="ARBA00049934"/>
    </source>
</evidence>
<evidence type="ECO:0000256" key="1">
    <source>
        <dbReference type="ARBA" id="ARBA00023002"/>
    </source>
</evidence>
<dbReference type="Gene3D" id="3.60.9.10">
    <property type="entry name" value="Aldehyde ferredoxin oxidoreductase, N-terminal domain"/>
    <property type="match status" value="1"/>
</dbReference>
<evidence type="ECO:0000313" key="5">
    <source>
        <dbReference type="Proteomes" id="UP000006272"/>
    </source>
</evidence>
<reference evidence="4 5" key="1">
    <citation type="submission" date="2012-07" db="EMBL/GenBank/DDBJ databases">
        <title>Draft genome sequence of Desulfovibrio magneticus str. Maddingley MBC34 obtained from a metagenomic sequence of a methanogenic enrichment isolated from coal-seam formation water in Victoria, Australia.</title>
        <authorList>
            <person name="Greenfield P."/>
            <person name="Hendry P."/>
            <person name="Li D."/>
            <person name="Rosewarne C.P."/>
            <person name="Tran-Dinh N."/>
            <person name="Elbourne L.D.H."/>
            <person name="Paulsen I.T."/>
            <person name="Midgley D.J."/>
        </authorList>
    </citation>
    <scope>NUCLEOTIDE SEQUENCE [LARGE SCALE GENOMIC DNA]</scope>
    <source>
        <strain evidence="5">Maddingley MBC34</strain>
    </source>
</reference>
<dbReference type="AlphaFoldDB" id="K6FM34"/>
<dbReference type="GO" id="GO:0016625">
    <property type="term" value="F:oxidoreductase activity, acting on the aldehyde or oxo group of donors, iron-sulfur protein as acceptor"/>
    <property type="evidence" value="ECO:0007669"/>
    <property type="project" value="InterPro"/>
</dbReference>
<dbReference type="GO" id="GO:0051536">
    <property type="term" value="F:iron-sulfur cluster binding"/>
    <property type="evidence" value="ECO:0007669"/>
    <property type="project" value="InterPro"/>
</dbReference>
<evidence type="ECO:0000313" key="4">
    <source>
        <dbReference type="EMBL" id="EKO39597.1"/>
    </source>
</evidence>
<feature type="domain" description="Aldehyde ferredoxin oxidoreductase N-terminal" evidence="3">
    <location>
        <begin position="11"/>
        <end position="204"/>
    </location>
</feature>
<comment type="cofactor">
    <cofactor evidence="2">
        <name>tungstopterin</name>
        <dbReference type="ChEBI" id="CHEBI:30402"/>
    </cofactor>
</comment>
<keyword evidence="1" id="KW-0560">Oxidoreductase</keyword>
<dbReference type="PANTHER" id="PTHR30038">
    <property type="entry name" value="ALDEHYDE FERREDOXIN OXIDOREDUCTASE"/>
    <property type="match status" value="1"/>
</dbReference>
<dbReference type="GO" id="GO:0009055">
    <property type="term" value="F:electron transfer activity"/>
    <property type="evidence" value="ECO:0007669"/>
    <property type="project" value="InterPro"/>
</dbReference>
<dbReference type="EMBL" id="ALAO01000128">
    <property type="protein sequence ID" value="EKO39597.1"/>
    <property type="molecule type" value="Genomic_DNA"/>
</dbReference>
<sequence>MTPPMEHAPSHILFCDLSAGACRREPLDPGLARQAPGGRALAAVFLAARPRAAWDAPEAAVVLAPGALAGFDLPGGSFAVLAGTNPHAGGIVSVAVPGGLGRALARLGLAAVVVVGRAEAPMAVFLDADGARLMPLGPAAGQGTAAVLAAVPAHDGALAAGPAALAGSPLAGLWADGLHPVGPGGVALPLAAKNCFAVAARAMAAPAPADPAALAGAKAAMERLIAAAPALAGPCGFGHYGTAALLDLTAGRRMLPTRHFRETAFEAAGRLSAPGLFARLSPRAAGCPGCPTPCRHVAADGGVLPDGDAWSHLTALLGLADPELAVAAYAVCRQAGLFAPGAAVVLAGRAEAAGRELVPDALLPALADLVAEGAELAPPAMAVKGAALPAFDPRGAYGLALSLAVGPSGPDAWGGLCLAHELLRKPVATDRFSFAGKARAVYLGENAAAAAASLGGCPLYGLAVGLEEWALALSAARGEGVSAAALAGLGARAVFVERAINARAGLRAADDDLPARFFAEPGSSGEGIAVPPLPREDFLAARAAYYRLRGLDPDGRPTVEAAAEAAALESPWPI</sequence>
<dbReference type="InterPro" id="IPR036021">
    <property type="entry name" value="Tungsten_al_ferr_oxy-like_C"/>
</dbReference>
<dbReference type="InterPro" id="IPR001203">
    <property type="entry name" value="OxRdtase_Ald_Fedxn_C"/>
</dbReference>
<dbReference type="InterPro" id="IPR036503">
    <property type="entry name" value="Ald_Fedxn_OxRdtase_N_sf"/>
</dbReference>
<accession>K6FM34</accession>
<proteinExistence type="predicted"/>
<dbReference type="Pfam" id="PF01314">
    <property type="entry name" value="AFOR_C"/>
    <property type="match status" value="2"/>
</dbReference>
<dbReference type="Gene3D" id="1.10.599.10">
    <property type="entry name" value="Aldehyde Ferredoxin Oxidoreductase Protein, subunit A, domain 3"/>
    <property type="match status" value="1"/>
</dbReference>
<dbReference type="SMART" id="SM00790">
    <property type="entry name" value="AFOR_N"/>
    <property type="match status" value="1"/>
</dbReference>
<dbReference type="InterPro" id="IPR013985">
    <property type="entry name" value="Ald_Fedxn_OxRdtase_dom3"/>
</dbReference>
<gene>
    <name evidence="4" type="ORF">B193_1685</name>
</gene>
<dbReference type="Pfam" id="PF02730">
    <property type="entry name" value="AFOR_N"/>
    <property type="match status" value="1"/>
</dbReference>
<name>K6FM34_9BACT</name>
<evidence type="ECO:0000259" key="3">
    <source>
        <dbReference type="SMART" id="SM00790"/>
    </source>
</evidence>
<dbReference type="SUPFAM" id="SSF48310">
    <property type="entry name" value="Aldehyde ferredoxin oxidoreductase, C-terminal domains"/>
    <property type="match status" value="1"/>
</dbReference>